<feature type="compositionally biased region" description="Basic and acidic residues" evidence="1">
    <location>
        <begin position="120"/>
        <end position="138"/>
    </location>
</feature>
<feature type="region of interest" description="Disordered" evidence="1">
    <location>
        <begin position="1"/>
        <end position="51"/>
    </location>
</feature>
<feature type="compositionally biased region" description="Low complexity" evidence="1">
    <location>
        <begin position="253"/>
        <end position="263"/>
    </location>
</feature>
<proteinExistence type="predicted"/>
<sequence length="278" mass="29724">MPKIRNRIDPRGSAFPSRRSSPSLSCSLSTVTRDPSAPLFPDVPLNPQHRYCTPPPLDAAFTEQSTNVEVGFRSNMLTRDPSISDYLSLFEEPPSPPPPPPPGSQENPITLGDAGQGIRQPDRSPRGKEVAEAKEVTTPRRSPRSKPQTSTSRRASSGSQGKPYPTTSPNSSPASTASSSRASPRKTKTAGAGRKAPKTAARKKAATNKFAPSVSSPLSQVAFAASRERTLSPTPPPTEVHGRWYIPPRKHSTGSISASSESSSDSDSEPDYSARYYG</sequence>
<feature type="region of interest" description="Disordered" evidence="1">
    <location>
        <begin position="73"/>
        <end position="278"/>
    </location>
</feature>
<dbReference type="EMBL" id="AYKW01000018">
    <property type="protein sequence ID" value="PIL29825.1"/>
    <property type="molecule type" value="Genomic_DNA"/>
</dbReference>
<evidence type="ECO:0000256" key="1">
    <source>
        <dbReference type="SAM" id="MobiDB-lite"/>
    </source>
</evidence>
<accession>A0A2G8S7V3</accession>
<keyword evidence="3" id="KW-1185">Reference proteome</keyword>
<dbReference type="Proteomes" id="UP000230002">
    <property type="component" value="Unassembled WGS sequence"/>
</dbReference>
<reference evidence="2 3" key="1">
    <citation type="journal article" date="2015" name="Sci. Rep.">
        <title>Chromosome-level genome map provides insights into diverse defense mechanisms in the medicinal fungus Ganoderma sinense.</title>
        <authorList>
            <person name="Zhu Y."/>
            <person name="Xu J."/>
            <person name="Sun C."/>
            <person name="Zhou S."/>
            <person name="Xu H."/>
            <person name="Nelson D.R."/>
            <person name="Qian J."/>
            <person name="Song J."/>
            <person name="Luo H."/>
            <person name="Xiang L."/>
            <person name="Li Y."/>
            <person name="Xu Z."/>
            <person name="Ji A."/>
            <person name="Wang L."/>
            <person name="Lu S."/>
            <person name="Hayward A."/>
            <person name="Sun W."/>
            <person name="Li X."/>
            <person name="Schwartz D.C."/>
            <person name="Wang Y."/>
            <person name="Chen S."/>
        </authorList>
    </citation>
    <scope>NUCLEOTIDE SEQUENCE [LARGE SCALE GENOMIC DNA]</scope>
    <source>
        <strain evidence="2 3">ZZ0214-1</strain>
    </source>
</reference>
<comment type="caution">
    <text evidence="2">The sequence shown here is derived from an EMBL/GenBank/DDBJ whole genome shotgun (WGS) entry which is preliminary data.</text>
</comment>
<feature type="compositionally biased region" description="Low complexity" evidence="1">
    <location>
        <begin position="16"/>
        <end position="29"/>
    </location>
</feature>
<feature type="compositionally biased region" description="Low complexity" evidence="1">
    <location>
        <begin position="162"/>
        <end position="182"/>
    </location>
</feature>
<feature type="compositionally biased region" description="Pro residues" evidence="1">
    <location>
        <begin position="93"/>
        <end position="103"/>
    </location>
</feature>
<feature type="compositionally biased region" description="Basic and acidic residues" evidence="1">
    <location>
        <begin position="1"/>
        <end position="10"/>
    </location>
</feature>
<evidence type="ECO:0000313" key="2">
    <source>
        <dbReference type="EMBL" id="PIL29825.1"/>
    </source>
</evidence>
<dbReference type="AlphaFoldDB" id="A0A2G8S7V3"/>
<gene>
    <name evidence="2" type="ORF">GSI_08032</name>
</gene>
<organism evidence="2 3">
    <name type="scientific">Ganoderma sinense ZZ0214-1</name>
    <dbReference type="NCBI Taxonomy" id="1077348"/>
    <lineage>
        <taxon>Eukaryota</taxon>
        <taxon>Fungi</taxon>
        <taxon>Dikarya</taxon>
        <taxon>Basidiomycota</taxon>
        <taxon>Agaricomycotina</taxon>
        <taxon>Agaricomycetes</taxon>
        <taxon>Polyporales</taxon>
        <taxon>Polyporaceae</taxon>
        <taxon>Ganoderma</taxon>
    </lineage>
</organism>
<evidence type="ECO:0000313" key="3">
    <source>
        <dbReference type="Proteomes" id="UP000230002"/>
    </source>
</evidence>
<feature type="compositionally biased region" description="Polar residues" evidence="1">
    <location>
        <begin position="145"/>
        <end position="160"/>
    </location>
</feature>
<feature type="compositionally biased region" description="Basic residues" evidence="1">
    <location>
        <begin position="195"/>
        <end position="206"/>
    </location>
</feature>
<name>A0A2G8S7V3_9APHY</name>
<protein>
    <submittedName>
        <fullName evidence="2">Uncharacterized protein</fullName>
    </submittedName>
</protein>
<dbReference type="OrthoDB" id="2754802at2759"/>